<evidence type="ECO:0000313" key="1">
    <source>
        <dbReference type="EMBL" id="GAA3570819.1"/>
    </source>
</evidence>
<keyword evidence="2" id="KW-1185">Reference proteome</keyword>
<comment type="caution">
    <text evidence="1">The sequence shown here is derived from an EMBL/GenBank/DDBJ whole genome shotgun (WGS) entry which is preliminary data.</text>
</comment>
<evidence type="ECO:0000313" key="2">
    <source>
        <dbReference type="Proteomes" id="UP001500707"/>
    </source>
</evidence>
<dbReference type="Proteomes" id="UP001500707">
    <property type="component" value="Unassembled WGS sequence"/>
</dbReference>
<reference evidence="2" key="1">
    <citation type="journal article" date="2019" name="Int. J. Syst. Evol. Microbiol.">
        <title>The Global Catalogue of Microorganisms (GCM) 10K type strain sequencing project: providing services to taxonomists for standard genome sequencing and annotation.</title>
        <authorList>
            <consortium name="The Broad Institute Genomics Platform"/>
            <consortium name="The Broad Institute Genome Sequencing Center for Infectious Disease"/>
            <person name="Wu L."/>
            <person name="Ma J."/>
        </authorList>
    </citation>
    <scope>NUCLEOTIDE SEQUENCE [LARGE SCALE GENOMIC DNA]</scope>
    <source>
        <strain evidence="2">JCM 17656</strain>
    </source>
</reference>
<gene>
    <name evidence="1" type="ORF">GCM10022295_60920</name>
</gene>
<dbReference type="RefSeq" id="WP_346184398.1">
    <property type="nucleotide sequence ID" value="NZ_BAABCE010000012.1"/>
</dbReference>
<name>A0ABP6XQB3_9ACTN</name>
<evidence type="ECO:0008006" key="3">
    <source>
        <dbReference type="Google" id="ProtNLM"/>
    </source>
</evidence>
<organism evidence="1 2">
    <name type="scientific">Streptomyces osmaniensis</name>
    <dbReference type="NCBI Taxonomy" id="593134"/>
    <lineage>
        <taxon>Bacteria</taxon>
        <taxon>Bacillati</taxon>
        <taxon>Actinomycetota</taxon>
        <taxon>Actinomycetes</taxon>
        <taxon>Kitasatosporales</taxon>
        <taxon>Streptomycetaceae</taxon>
        <taxon>Streptomyces</taxon>
    </lineage>
</organism>
<dbReference type="EMBL" id="BAABCE010000012">
    <property type="protein sequence ID" value="GAA3570819.1"/>
    <property type="molecule type" value="Genomic_DNA"/>
</dbReference>
<accession>A0ABP6XQB3</accession>
<protein>
    <recommendedName>
        <fullName evidence="3">Cysteine dioxygenase type I</fullName>
    </recommendedName>
</protein>
<proteinExistence type="predicted"/>
<sequence length="215" mass="24440">MSFELPSLHDLDWEDPVAVADGAERAFDLLTADRWEALIERVDALPATERLAQMCEQNHFVKKLVVHDAPDHGYRIRAHLFRGSHTDRPHNHRWSFASMILAGRYRHTQYRADGVFEEIDPSQLQVVSTRTERVGDWYSLHHTAIHSVSAELGTFSLVLRGPAIRDSFRIIGTGRNSSYTVRAAEQESAEERAMKVMSKGQLDQALGEVRALRPQ</sequence>